<geneLocation type="plasmid" evidence="2">
    <name>pmppla107</name>
</geneLocation>
<dbReference type="GeneID" id="39473778"/>
<dbReference type="SUPFAM" id="SSF53098">
    <property type="entry name" value="Ribonuclease H-like"/>
    <property type="match status" value="1"/>
</dbReference>
<name>A0AAD0PX27_PSEAV</name>
<proteinExistence type="predicted"/>
<reference evidence="1 2" key="1">
    <citation type="journal article" date="2011" name="PLoS Pathog.">
        <title>Dynamic evolution of pathogenicity revealed by sequencing and comparative genomics of 19 Pseudomonas syringae isolates.</title>
        <authorList>
            <person name="Baltrus D.A."/>
            <person name="Nishimura M.T."/>
            <person name="Romanchuk A."/>
            <person name="Chang J.H."/>
            <person name="Mukhtar M.S."/>
            <person name="Cherkis K."/>
            <person name="Roach J."/>
            <person name="Grant S.R."/>
            <person name="Jones C.D."/>
            <person name="Dangl J.L."/>
        </authorList>
    </citation>
    <scope>NUCLEOTIDE SEQUENCE [LARGE SCALE GENOMIC DNA]</scope>
    <source>
        <strain evidence="1 2">M301315</strain>
    </source>
</reference>
<protein>
    <recommendedName>
        <fullName evidence="3">Exonuclease domain-containing protein</fullName>
    </recommendedName>
</protein>
<keyword evidence="1" id="KW-0614">Plasmid</keyword>
<dbReference type="InterPro" id="IPR012337">
    <property type="entry name" value="RNaseH-like_sf"/>
</dbReference>
<gene>
    <name evidence="1" type="ORF">PLA107_034795</name>
</gene>
<dbReference type="Proteomes" id="UP000006426">
    <property type="component" value="Plasmid pmppla107"/>
</dbReference>
<sequence length="166" mass="18641">MMNPDDVLTMDIEASGLTDESYPLSIGVAGNEQRWIWYVTPLGEWVEWCEVAAGIHGIERDFLLSQGRDSFLVAREMNAIFKGRTLMVNTVWDQRWLAKLFDESDVRCAFEVKRLDQAFSADTCTNINDAFESADIPHEADKDAAILREAIIAAMLCEAALSTRCS</sequence>
<evidence type="ECO:0000313" key="1">
    <source>
        <dbReference type="EMBL" id="AXH60342.1"/>
    </source>
</evidence>
<evidence type="ECO:0008006" key="3">
    <source>
        <dbReference type="Google" id="ProtNLM"/>
    </source>
</evidence>
<organism evidence="1 2">
    <name type="scientific">Pseudomonas amygdali pv. lachrymans str. M301315</name>
    <dbReference type="NCBI Taxonomy" id="629260"/>
    <lineage>
        <taxon>Bacteria</taxon>
        <taxon>Pseudomonadati</taxon>
        <taxon>Pseudomonadota</taxon>
        <taxon>Gammaproteobacteria</taxon>
        <taxon>Pseudomonadales</taxon>
        <taxon>Pseudomonadaceae</taxon>
        <taxon>Pseudomonas</taxon>
        <taxon>Pseudomonas amygdali</taxon>
    </lineage>
</organism>
<dbReference type="RefSeq" id="WP_005742516.1">
    <property type="nucleotide sequence ID" value="NZ_CP031226.1"/>
</dbReference>
<accession>A0AAD0PX27</accession>
<evidence type="ECO:0000313" key="2">
    <source>
        <dbReference type="Proteomes" id="UP000006426"/>
    </source>
</evidence>
<dbReference type="AlphaFoldDB" id="A0AAD0PX27"/>
<dbReference type="EMBL" id="CP031226">
    <property type="protein sequence ID" value="AXH60342.1"/>
    <property type="molecule type" value="Genomic_DNA"/>
</dbReference>